<protein>
    <submittedName>
        <fullName evidence="3">Uncharacterized protein</fullName>
    </submittedName>
</protein>
<name>A0A9P0F0L2_BEMTA</name>
<proteinExistence type="predicted"/>
<organism evidence="3 4">
    <name type="scientific">Bemisia tabaci</name>
    <name type="common">Sweetpotato whitefly</name>
    <name type="synonym">Aleurodes tabaci</name>
    <dbReference type="NCBI Taxonomy" id="7038"/>
    <lineage>
        <taxon>Eukaryota</taxon>
        <taxon>Metazoa</taxon>
        <taxon>Ecdysozoa</taxon>
        <taxon>Arthropoda</taxon>
        <taxon>Hexapoda</taxon>
        <taxon>Insecta</taxon>
        <taxon>Pterygota</taxon>
        <taxon>Neoptera</taxon>
        <taxon>Paraneoptera</taxon>
        <taxon>Hemiptera</taxon>
        <taxon>Sternorrhyncha</taxon>
        <taxon>Aleyrodoidea</taxon>
        <taxon>Aleyrodidae</taxon>
        <taxon>Aleyrodinae</taxon>
        <taxon>Bemisia</taxon>
    </lineage>
</organism>
<sequence length="459" mass="51137">MLLKKSHTRKSSTRSIRETEYEEGLESLFEIAVSDALEIMDNEEDKRFLIGQRNPEREGRISSVKDRKLALEEKEAAAKKLLLTVHWDGKIVPDLIGKTKVDRIANVVTGVSTDKILEIPKINQGTGRLTAEAIFKVLVEWDIDIQIKTFSFDTTSVNTGTFNGAAVLLEELLDHQVLFLACRHHIFELLLEAVFMVHLSPSGGPDIVLFKNFQLQWPNIDAKKFRNGLKVEAVQKALGGAIDETIQFAEDQIKVHQPRDDYRELLMLVIIFLGGAITSGYTFAAPGAFNKTRWLSKAIYSLKIWMLRDQFLLTEKEQHGLLSVNIFTVKPVIRPNQEIQKPCFSSQLEHPVSAKPMSETGQLLPKSSSSQLPQIIKPAVARQIPEAGGVPSTTSSSSVSAGGPIVDLTQDESSLIIRKTVGRGRSANRSPLPSVSTQPVVQRPDRVKKVPSWLKDFKT</sequence>
<feature type="transmembrane region" description="Helical" evidence="2">
    <location>
        <begin position="265"/>
        <end position="284"/>
    </location>
</feature>
<evidence type="ECO:0000313" key="3">
    <source>
        <dbReference type="EMBL" id="CAH0384658.1"/>
    </source>
</evidence>
<dbReference type="Proteomes" id="UP001152759">
    <property type="component" value="Chromosome 2"/>
</dbReference>
<dbReference type="EMBL" id="OU963863">
    <property type="protein sequence ID" value="CAH0384658.1"/>
    <property type="molecule type" value="Genomic_DNA"/>
</dbReference>
<keyword evidence="2" id="KW-0472">Membrane</keyword>
<gene>
    <name evidence="3" type="ORF">BEMITA_LOCUS3959</name>
</gene>
<keyword evidence="2" id="KW-1133">Transmembrane helix</keyword>
<feature type="compositionally biased region" description="Polar residues" evidence="1">
    <location>
        <begin position="427"/>
        <end position="440"/>
    </location>
</feature>
<keyword evidence="4" id="KW-1185">Reference proteome</keyword>
<evidence type="ECO:0000256" key="1">
    <source>
        <dbReference type="SAM" id="MobiDB-lite"/>
    </source>
</evidence>
<feature type="region of interest" description="Disordered" evidence="1">
    <location>
        <begin position="421"/>
        <end position="459"/>
    </location>
</feature>
<accession>A0A9P0F0L2</accession>
<reference evidence="3" key="1">
    <citation type="submission" date="2021-12" db="EMBL/GenBank/DDBJ databases">
        <authorList>
            <person name="King R."/>
        </authorList>
    </citation>
    <scope>NUCLEOTIDE SEQUENCE</scope>
</reference>
<dbReference type="AlphaFoldDB" id="A0A9P0F0L2"/>
<evidence type="ECO:0000256" key="2">
    <source>
        <dbReference type="SAM" id="Phobius"/>
    </source>
</evidence>
<evidence type="ECO:0000313" key="4">
    <source>
        <dbReference type="Proteomes" id="UP001152759"/>
    </source>
</evidence>
<keyword evidence="2" id="KW-0812">Transmembrane</keyword>